<dbReference type="EMBL" id="JAQQKY010000001">
    <property type="protein sequence ID" value="MDC7689298.1"/>
    <property type="molecule type" value="Genomic_DNA"/>
</dbReference>
<evidence type="ECO:0000313" key="2">
    <source>
        <dbReference type="EMBL" id="MDC7689298.1"/>
    </source>
</evidence>
<dbReference type="RefSeq" id="WP_272801990.1">
    <property type="nucleotide sequence ID" value="NZ_JAQQKY010000001.1"/>
</dbReference>
<dbReference type="Proteomes" id="UP001221566">
    <property type="component" value="Unassembled WGS sequence"/>
</dbReference>
<reference evidence="2 3" key="1">
    <citation type="submission" date="2023-01" db="EMBL/GenBank/DDBJ databases">
        <title>Novel species of the genus Vogesella isolated from rivers.</title>
        <authorList>
            <person name="Lu H."/>
        </authorList>
    </citation>
    <scope>NUCLEOTIDE SEQUENCE [LARGE SCALE GENOMIC DNA]</scope>
    <source>
        <strain evidence="2 3">SH7W</strain>
    </source>
</reference>
<accession>A0ABT5HZF5</accession>
<feature type="region of interest" description="Disordered" evidence="1">
    <location>
        <begin position="31"/>
        <end position="50"/>
    </location>
</feature>
<evidence type="ECO:0000313" key="3">
    <source>
        <dbReference type="Proteomes" id="UP001221566"/>
    </source>
</evidence>
<name>A0ABT5HZF5_VOGIN</name>
<gene>
    <name evidence="2" type="ORF">PQU93_00660</name>
</gene>
<evidence type="ECO:0000256" key="1">
    <source>
        <dbReference type="SAM" id="MobiDB-lite"/>
    </source>
</evidence>
<keyword evidence="3" id="KW-1185">Reference proteome</keyword>
<organism evidence="2 3">
    <name type="scientific">Vogesella indigofera</name>
    <name type="common">Pseudomonas indigofera</name>
    <dbReference type="NCBI Taxonomy" id="45465"/>
    <lineage>
        <taxon>Bacteria</taxon>
        <taxon>Pseudomonadati</taxon>
        <taxon>Pseudomonadota</taxon>
        <taxon>Betaproteobacteria</taxon>
        <taxon>Neisseriales</taxon>
        <taxon>Chromobacteriaceae</taxon>
        <taxon>Vogesella</taxon>
    </lineage>
</organism>
<protein>
    <submittedName>
        <fullName evidence="2">Uncharacterized protein</fullName>
    </submittedName>
</protein>
<comment type="caution">
    <text evidence="2">The sequence shown here is derived from an EMBL/GenBank/DDBJ whole genome shotgun (WGS) entry which is preliminary data.</text>
</comment>
<sequence>MSIQLCNMQMKYFPGCACGLSRLRVADVTRPIRAGRKNGRQPGNKPPPFERSVWAAPGWRPVLREFLRRRVAFSLGTFFWRSKRKYLAAARKAADKHHPHSGVTIQNKVGRNTVTACGQPCSFHRGKY</sequence>
<proteinExistence type="predicted"/>